<reference evidence="3" key="1">
    <citation type="journal article" date="2019" name="Int. J. Syst. Evol. Microbiol.">
        <title>The Global Catalogue of Microorganisms (GCM) 10K type strain sequencing project: providing services to taxonomists for standard genome sequencing and annotation.</title>
        <authorList>
            <consortium name="The Broad Institute Genomics Platform"/>
            <consortium name="The Broad Institute Genome Sequencing Center for Infectious Disease"/>
            <person name="Wu L."/>
            <person name="Ma J."/>
        </authorList>
    </citation>
    <scope>NUCLEOTIDE SEQUENCE [LARGE SCALE GENOMIC DNA]</scope>
    <source>
        <strain evidence="3">JCM 12607</strain>
    </source>
</reference>
<organism evidence="2 3">
    <name type="scientific">Streptomyces sanglieri</name>
    <dbReference type="NCBI Taxonomy" id="193460"/>
    <lineage>
        <taxon>Bacteria</taxon>
        <taxon>Bacillati</taxon>
        <taxon>Actinomycetota</taxon>
        <taxon>Actinomycetes</taxon>
        <taxon>Kitasatosporales</taxon>
        <taxon>Streptomycetaceae</taxon>
        <taxon>Streptomyces</taxon>
    </lineage>
</organism>
<name>A0ABW2WWV7_9ACTN</name>
<protein>
    <submittedName>
        <fullName evidence="2">Uncharacterized protein</fullName>
    </submittedName>
</protein>
<comment type="caution">
    <text evidence="2">The sequence shown here is derived from an EMBL/GenBank/DDBJ whole genome shotgun (WGS) entry which is preliminary data.</text>
</comment>
<accession>A0ABW2WWV7</accession>
<sequence length="492" mass="52803">MNELIEEWDGVTAGAAPEEADPVVLECARLLAAEPDGEQAVLLTFGLVNMARYVLGRRGADVERAVVDALGAAAEAMDEQCLQAGGCGHAAHPYTDSLEEWDTDADGLLDAPDAQVPLDEWDGAEVCPRNAAGWARTAADVILPGSTDGIPEIVPESHQRYIRSLGSVLNDYPNGDPFWDLEIHAGPPGDLSRAALAGYVVVAHANCWYAGSGRIRQRSLLDDMIEGLESVLPLLPDEACAHEDGEHPALRSGSDEQASEGIHLQSPGGRTVLREEHEDGYGASLEAWTCTTFLRALAVEARDHLREAVDRLFGTRETAHLDPVYLRPDGRLDIDLLTERHVPFKDETASEEAALWAARRYEQLGPDGPALDRTVLLLLMGTAADSLELSYGIAREILGILRTAAADLPGGACAHADGHAPTRERTSDRLAHIAHLYAPDACPAPGPDSGQGFGNEALTCPVHLAEVATKGIAEIEEQFEDELEAEEERLAE</sequence>
<dbReference type="EMBL" id="JBHTGL010000008">
    <property type="protein sequence ID" value="MFD0624792.1"/>
    <property type="molecule type" value="Genomic_DNA"/>
</dbReference>
<gene>
    <name evidence="2" type="ORF">ACFQ2K_20630</name>
</gene>
<evidence type="ECO:0000256" key="1">
    <source>
        <dbReference type="SAM" id="MobiDB-lite"/>
    </source>
</evidence>
<proteinExistence type="predicted"/>
<keyword evidence="3" id="KW-1185">Reference proteome</keyword>
<evidence type="ECO:0000313" key="2">
    <source>
        <dbReference type="EMBL" id="MFD0624792.1"/>
    </source>
</evidence>
<evidence type="ECO:0000313" key="3">
    <source>
        <dbReference type="Proteomes" id="UP001596915"/>
    </source>
</evidence>
<dbReference type="Proteomes" id="UP001596915">
    <property type="component" value="Unassembled WGS sequence"/>
</dbReference>
<feature type="region of interest" description="Disordered" evidence="1">
    <location>
        <begin position="244"/>
        <end position="272"/>
    </location>
</feature>